<dbReference type="AlphaFoldDB" id="A0AAE0N2E2"/>
<organism evidence="2 3">
    <name type="scientific">Podospora didyma</name>
    <dbReference type="NCBI Taxonomy" id="330526"/>
    <lineage>
        <taxon>Eukaryota</taxon>
        <taxon>Fungi</taxon>
        <taxon>Dikarya</taxon>
        <taxon>Ascomycota</taxon>
        <taxon>Pezizomycotina</taxon>
        <taxon>Sordariomycetes</taxon>
        <taxon>Sordariomycetidae</taxon>
        <taxon>Sordariales</taxon>
        <taxon>Podosporaceae</taxon>
        <taxon>Podospora</taxon>
    </lineage>
</organism>
<feature type="compositionally biased region" description="Basic and acidic residues" evidence="1">
    <location>
        <begin position="18"/>
        <end position="27"/>
    </location>
</feature>
<proteinExistence type="predicted"/>
<dbReference type="InterPro" id="IPR018824">
    <property type="entry name" value="Conidiation-specific_6"/>
</dbReference>
<gene>
    <name evidence="2" type="ORF">B0H63DRAFT_488394</name>
</gene>
<reference evidence="2" key="1">
    <citation type="journal article" date="2023" name="Mol. Phylogenet. Evol.">
        <title>Genome-scale phylogeny and comparative genomics of the fungal order Sordariales.</title>
        <authorList>
            <person name="Hensen N."/>
            <person name="Bonometti L."/>
            <person name="Westerberg I."/>
            <person name="Brannstrom I.O."/>
            <person name="Guillou S."/>
            <person name="Cros-Aarteil S."/>
            <person name="Calhoun S."/>
            <person name="Haridas S."/>
            <person name="Kuo A."/>
            <person name="Mondo S."/>
            <person name="Pangilinan J."/>
            <person name="Riley R."/>
            <person name="LaButti K."/>
            <person name="Andreopoulos B."/>
            <person name="Lipzen A."/>
            <person name="Chen C."/>
            <person name="Yan M."/>
            <person name="Daum C."/>
            <person name="Ng V."/>
            <person name="Clum A."/>
            <person name="Steindorff A."/>
            <person name="Ohm R.A."/>
            <person name="Martin F."/>
            <person name="Silar P."/>
            <person name="Natvig D.O."/>
            <person name="Lalanne C."/>
            <person name="Gautier V."/>
            <person name="Ament-Velasquez S.L."/>
            <person name="Kruys A."/>
            <person name="Hutchinson M.I."/>
            <person name="Powell A.J."/>
            <person name="Barry K."/>
            <person name="Miller A.N."/>
            <person name="Grigoriev I.V."/>
            <person name="Debuchy R."/>
            <person name="Gladieux P."/>
            <person name="Hiltunen Thoren M."/>
            <person name="Johannesson H."/>
        </authorList>
    </citation>
    <scope>NUCLEOTIDE SEQUENCE</scope>
    <source>
        <strain evidence="2">CBS 232.78</strain>
    </source>
</reference>
<feature type="region of interest" description="Disordered" evidence="1">
    <location>
        <begin position="1"/>
        <end position="109"/>
    </location>
</feature>
<dbReference type="EMBL" id="JAULSW010000010">
    <property type="protein sequence ID" value="KAK3368396.1"/>
    <property type="molecule type" value="Genomic_DNA"/>
</dbReference>
<evidence type="ECO:0000256" key="1">
    <source>
        <dbReference type="SAM" id="MobiDB-lite"/>
    </source>
</evidence>
<dbReference type="Pfam" id="PF10346">
    <property type="entry name" value="Con-6"/>
    <property type="match status" value="2"/>
</dbReference>
<dbReference type="PANTHER" id="PTHR36576">
    <property type="entry name" value="UPF0654 PROTEIN C11D3.01C-RELATED"/>
    <property type="match status" value="1"/>
</dbReference>
<feature type="compositionally biased region" description="Basic and acidic residues" evidence="1">
    <location>
        <begin position="95"/>
        <end position="109"/>
    </location>
</feature>
<dbReference type="GO" id="GO:0005737">
    <property type="term" value="C:cytoplasm"/>
    <property type="evidence" value="ECO:0007669"/>
    <property type="project" value="TreeGrafter"/>
</dbReference>
<dbReference type="InterPro" id="IPR052670">
    <property type="entry name" value="UPF0654_domain"/>
</dbReference>
<evidence type="ECO:0000313" key="3">
    <source>
        <dbReference type="Proteomes" id="UP001285441"/>
    </source>
</evidence>
<dbReference type="PANTHER" id="PTHR36576:SF2">
    <property type="entry name" value="PROTEIN CON-6, PUTATIVE (AFU_ORTHOLOGUE AFUA_4G03615)-RELATED"/>
    <property type="match status" value="1"/>
</dbReference>
<sequence>MADMDDYDIPKEVPASADTERDPDSVVRGHKAAINNPNIFDKAKAHSRQVLETYGEPYEPSNPSQKTSSNADGKKDPGNVARGLKASISNPGVSDEAKQRAQEKLDAMQ</sequence>
<evidence type="ECO:0000313" key="2">
    <source>
        <dbReference type="EMBL" id="KAK3368396.1"/>
    </source>
</evidence>
<feature type="compositionally biased region" description="Polar residues" evidence="1">
    <location>
        <begin position="61"/>
        <end position="71"/>
    </location>
</feature>
<accession>A0AAE0N2E2</accession>
<comment type="caution">
    <text evidence="2">The sequence shown here is derived from an EMBL/GenBank/DDBJ whole genome shotgun (WGS) entry which is preliminary data.</text>
</comment>
<name>A0AAE0N2E2_9PEZI</name>
<reference evidence="2" key="2">
    <citation type="submission" date="2023-06" db="EMBL/GenBank/DDBJ databases">
        <authorList>
            <consortium name="Lawrence Berkeley National Laboratory"/>
            <person name="Haridas S."/>
            <person name="Hensen N."/>
            <person name="Bonometti L."/>
            <person name="Westerberg I."/>
            <person name="Brannstrom I.O."/>
            <person name="Guillou S."/>
            <person name="Cros-Aarteil S."/>
            <person name="Calhoun S."/>
            <person name="Kuo A."/>
            <person name="Mondo S."/>
            <person name="Pangilinan J."/>
            <person name="Riley R."/>
            <person name="LaButti K."/>
            <person name="Andreopoulos B."/>
            <person name="Lipzen A."/>
            <person name="Chen C."/>
            <person name="Yanf M."/>
            <person name="Daum C."/>
            <person name="Ng V."/>
            <person name="Clum A."/>
            <person name="Steindorff A."/>
            <person name="Ohm R."/>
            <person name="Martin F."/>
            <person name="Silar P."/>
            <person name="Natvig D."/>
            <person name="Lalanne C."/>
            <person name="Gautier V."/>
            <person name="Ament-velasquez S.L."/>
            <person name="Kruys A."/>
            <person name="Hutchinson M.I."/>
            <person name="Powell A.J."/>
            <person name="Barry K."/>
            <person name="Miller A.N."/>
            <person name="Grigoriev I.V."/>
            <person name="Debuchy R."/>
            <person name="Gladieux P."/>
            <person name="Thoren M.H."/>
            <person name="Johannesson H."/>
        </authorList>
    </citation>
    <scope>NUCLEOTIDE SEQUENCE</scope>
    <source>
        <strain evidence="2">CBS 232.78</strain>
    </source>
</reference>
<protein>
    <recommendedName>
        <fullName evidence="4">Conidiation-specific protein 6</fullName>
    </recommendedName>
</protein>
<evidence type="ECO:0008006" key="4">
    <source>
        <dbReference type="Google" id="ProtNLM"/>
    </source>
</evidence>
<keyword evidence="3" id="KW-1185">Reference proteome</keyword>
<dbReference type="Proteomes" id="UP001285441">
    <property type="component" value="Unassembled WGS sequence"/>
</dbReference>